<comment type="caution">
    <text evidence="1">The sequence shown here is derived from an EMBL/GenBank/DDBJ whole genome shotgun (WGS) entry which is preliminary data.</text>
</comment>
<proteinExistence type="predicted"/>
<dbReference type="AlphaFoldDB" id="A0AAV4Q3R8"/>
<accession>A0AAV4Q3R8</accession>
<organism evidence="1 2">
    <name type="scientific">Caerostris extrusa</name>
    <name type="common">Bark spider</name>
    <name type="synonym">Caerostris bankana</name>
    <dbReference type="NCBI Taxonomy" id="172846"/>
    <lineage>
        <taxon>Eukaryota</taxon>
        <taxon>Metazoa</taxon>
        <taxon>Ecdysozoa</taxon>
        <taxon>Arthropoda</taxon>
        <taxon>Chelicerata</taxon>
        <taxon>Arachnida</taxon>
        <taxon>Araneae</taxon>
        <taxon>Araneomorphae</taxon>
        <taxon>Entelegynae</taxon>
        <taxon>Araneoidea</taxon>
        <taxon>Araneidae</taxon>
        <taxon>Caerostris</taxon>
    </lineage>
</organism>
<sequence length="78" mass="8902">MERKTIVAIRPMEFLMYFNKSESRAVNPDGSEGKFLQIVLEALKIKYEIVISKDMLYGDPLPDDNFNGMVGMVQEGRS</sequence>
<dbReference type="Gene3D" id="3.40.190.10">
    <property type="entry name" value="Periplasmic binding protein-like II"/>
    <property type="match status" value="1"/>
</dbReference>
<dbReference type="SUPFAM" id="SSF53850">
    <property type="entry name" value="Periplasmic binding protein-like II"/>
    <property type="match status" value="1"/>
</dbReference>
<keyword evidence="2" id="KW-1185">Reference proteome</keyword>
<gene>
    <name evidence="1" type="ORF">CEXT_350941</name>
</gene>
<name>A0AAV4Q3R8_CAEEX</name>
<evidence type="ECO:0000313" key="1">
    <source>
        <dbReference type="EMBL" id="GIY04583.1"/>
    </source>
</evidence>
<evidence type="ECO:0000313" key="2">
    <source>
        <dbReference type="Proteomes" id="UP001054945"/>
    </source>
</evidence>
<protein>
    <submittedName>
        <fullName evidence="1">Uncharacterized protein</fullName>
    </submittedName>
</protein>
<dbReference type="Proteomes" id="UP001054945">
    <property type="component" value="Unassembled WGS sequence"/>
</dbReference>
<dbReference type="EMBL" id="BPLR01005728">
    <property type="protein sequence ID" value="GIY04583.1"/>
    <property type="molecule type" value="Genomic_DNA"/>
</dbReference>
<reference evidence="1 2" key="1">
    <citation type="submission" date="2021-06" db="EMBL/GenBank/DDBJ databases">
        <title>Caerostris extrusa draft genome.</title>
        <authorList>
            <person name="Kono N."/>
            <person name="Arakawa K."/>
        </authorList>
    </citation>
    <scope>NUCLEOTIDE SEQUENCE [LARGE SCALE GENOMIC DNA]</scope>
</reference>